<keyword evidence="5" id="KW-0067">ATP-binding</keyword>
<evidence type="ECO:0000256" key="4">
    <source>
        <dbReference type="ARBA" id="ARBA00022741"/>
    </source>
</evidence>
<dbReference type="EC" id="6.3.4.19" evidence="1"/>
<keyword evidence="4" id="KW-0547">Nucleotide-binding</keyword>
<evidence type="ECO:0000259" key="7">
    <source>
        <dbReference type="Pfam" id="PF01171"/>
    </source>
</evidence>
<dbReference type="CDD" id="cd01992">
    <property type="entry name" value="TilS_N"/>
    <property type="match status" value="1"/>
</dbReference>
<dbReference type="Pfam" id="PF01171">
    <property type="entry name" value="ATP_bind_3"/>
    <property type="match status" value="1"/>
</dbReference>
<dbReference type="PANTHER" id="PTHR43033:SF5">
    <property type="entry name" value="TRNA(ILE)-LYSIDINE SYNTHETASE"/>
    <property type="match status" value="1"/>
</dbReference>
<dbReference type="GO" id="GO:0008033">
    <property type="term" value="P:tRNA processing"/>
    <property type="evidence" value="ECO:0007669"/>
    <property type="project" value="UniProtKB-KW"/>
</dbReference>
<proteinExistence type="predicted"/>
<comment type="catalytic activity">
    <reaction evidence="6">
        <text>cytidine(34) in tRNA(Ile2) + L-lysine + ATP = lysidine(34) in tRNA(Ile2) + AMP + diphosphate + H(+)</text>
        <dbReference type="Rhea" id="RHEA:43744"/>
        <dbReference type="Rhea" id="RHEA-COMP:10625"/>
        <dbReference type="Rhea" id="RHEA-COMP:10670"/>
        <dbReference type="ChEBI" id="CHEBI:15378"/>
        <dbReference type="ChEBI" id="CHEBI:30616"/>
        <dbReference type="ChEBI" id="CHEBI:32551"/>
        <dbReference type="ChEBI" id="CHEBI:33019"/>
        <dbReference type="ChEBI" id="CHEBI:82748"/>
        <dbReference type="ChEBI" id="CHEBI:83665"/>
        <dbReference type="ChEBI" id="CHEBI:456215"/>
        <dbReference type="EC" id="6.3.4.19"/>
    </reaction>
</comment>
<reference evidence="8" key="1">
    <citation type="journal article" date="2013" name="Nature">
        <title>Draft genome of the wheat A-genome progenitor Triticum urartu.</title>
        <authorList>
            <person name="Ling H.Q."/>
            <person name="Zhao S."/>
            <person name="Liu D."/>
            <person name="Wang J."/>
            <person name="Sun H."/>
            <person name="Zhang C."/>
            <person name="Fan H."/>
            <person name="Li D."/>
            <person name="Dong L."/>
            <person name="Tao Y."/>
            <person name="Gao C."/>
            <person name="Wu H."/>
            <person name="Li Y."/>
            <person name="Cui Y."/>
            <person name="Guo X."/>
            <person name="Zheng S."/>
            <person name="Wang B."/>
            <person name="Yu K."/>
            <person name="Liang Q."/>
            <person name="Yang W."/>
            <person name="Lou X."/>
            <person name="Chen J."/>
            <person name="Feng M."/>
            <person name="Jian J."/>
            <person name="Zhang X."/>
            <person name="Luo G."/>
            <person name="Jiang Y."/>
            <person name="Liu J."/>
            <person name="Wang Z."/>
            <person name="Sha Y."/>
            <person name="Zhang B."/>
            <person name="Wu H."/>
            <person name="Tang D."/>
            <person name="Shen Q."/>
            <person name="Xue P."/>
            <person name="Zou S."/>
            <person name="Wang X."/>
            <person name="Liu X."/>
            <person name="Wang F."/>
            <person name="Yang Y."/>
            <person name="An X."/>
            <person name="Dong Z."/>
            <person name="Zhang K."/>
            <person name="Zhang X."/>
            <person name="Luo M.C."/>
            <person name="Dvorak J."/>
            <person name="Tong Y."/>
            <person name="Wang J."/>
            <person name="Yang H."/>
            <person name="Li Z."/>
            <person name="Wang D."/>
            <person name="Zhang A."/>
            <person name="Wang J."/>
        </authorList>
    </citation>
    <scope>NUCLEOTIDE SEQUENCE</scope>
</reference>
<dbReference type="NCBIfam" id="TIGR02432">
    <property type="entry name" value="lysidine_TilS_N"/>
    <property type="match status" value="1"/>
</dbReference>
<dbReference type="SUPFAM" id="SSF52402">
    <property type="entry name" value="Adenine nucleotide alpha hydrolases-like"/>
    <property type="match status" value="1"/>
</dbReference>
<dbReference type="EMBL" id="KD160108">
    <property type="protein sequence ID" value="EMS56301.1"/>
    <property type="molecule type" value="Genomic_DNA"/>
</dbReference>
<name>M7Z9J6_TRIUA</name>
<dbReference type="InterPro" id="IPR012094">
    <property type="entry name" value="tRNA_Ile_lys_synt"/>
</dbReference>
<evidence type="ECO:0000256" key="2">
    <source>
        <dbReference type="ARBA" id="ARBA00022598"/>
    </source>
</evidence>
<evidence type="ECO:0000313" key="8">
    <source>
        <dbReference type="EMBL" id="EMS56301.1"/>
    </source>
</evidence>
<dbReference type="STRING" id="4572.M7Z9J6"/>
<evidence type="ECO:0000256" key="6">
    <source>
        <dbReference type="ARBA" id="ARBA00048539"/>
    </source>
</evidence>
<dbReference type="InterPro" id="IPR011063">
    <property type="entry name" value="TilS/TtcA_N"/>
</dbReference>
<dbReference type="PANTHER" id="PTHR43033">
    <property type="entry name" value="TRNA(ILE)-LYSIDINE SYNTHASE-RELATED"/>
    <property type="match status" value="1"/>
</dbReference>
<sequence length="264" mass="29536">MPLHLFFRLLPHCSVPPILRPSHGPRRHPPPPPHWYAAPRRLDSLLRIQCPLPRVEKEEIYQSAYEKCLFVWCHLGFLLAADSCFLAAVGVSGGPDSMALCVLTAAWKKAAKGGSGGFVEGLLGVVVDHGLRLESADEAQLVRDRVHGMGVICEIARCEWPNGRPKLGHLQEAAREMRYQKLLDICIKQQIGVLLIAHHSDDQAELFVLRLSRNSRVLGLAGTAFVSQLFAPNLKYDGHNFCRYGILLVRPMLDFSKDDMYKVK</sequence>
<dbReference type="GO" id="GO:0005524">
    <property type="term" value="F:ATP binding"/>
    <property type="evidence" value="ECO:0007669"/>
    <property type="project" value="UniProtKB-KW"/>
</dbReference>
<feature type="domain" description="tRNA(Ile)-lysidine/2-thiocytidine synthase N-terminal" evidence="7">
    <location>
        <begin position="88"/>
        <end position="262"/>
    </location>
</feature>
<dbReference type="eggNOG" id="ENOG502QQNE">
    <property type="taxonomic scope" value="Eukaryota"/>
</dbReference>
<accession>M7Z9J6</accession>
<gene>
    <name evidence="8" type="ORF">TRIUR3_21084</name>
</gene>
<dbReference type="Gene3D" id="3.40.50.620">
    <property type="entry name" value="HUPs"/>
    <property type="match status" value="1"/>
</dbReference>
<keyword evidence="2" id="KW-0436">Ligase</keyword>
<dbReference type="InterPro" id="IPR012795">
    <property type="entry name" value="tRNA_Ile_lys_synt_N"/>
</dbReference>
<protein>
    <recommendedName>
        <fullName evidence="1">tRNA(Ile)-lysidine synthetase</fullName>
        <ecNumber evidence="1">6.3.4.19</ecNumber>
    </recommendedName>
</protein>
<evidence type="ECO:0000256" key="5">
    <source>
        <dbReference type="ARBA" id="ARBA00022840"/>
    </source>
</evidence>
<dbReference type="InterPro" id="IPR014729">
    <property type="entry name" value="Rossmann-like_a/b/a_fold"/>
</dbReference>
<organism evidence="8">
    <name type="scientific">Triticum urartu</name>
    <name type="common">Red wild einkorn</name>
    <name type="synonym">Crithodium urartu</name>
    <dbReference type="NCBI Taxonomy" id="4572"/>
    <lineage>
        <taxon>Eukaryota</taxon>
        <taxon>Viridiplantae</taxon>
        <taxon>Streptophyta</taxon>
        <taxon>Embryophyta</taxon>
        <taxon>Tracheophyta</taxon>
        <taxon>Spermatophyta</taxon>
        <taxon>Magnoliopsida</taxon>
        <taxon>Liliopsida</taxon>
        <taxon>Poales</taxon>
        <taxon>Poaceae</taxon>
        <taxon>BOP clade</taxon>
        <taxon>Pooideae</taxon>
        <taxon>Triticodae</taxon>
        <taxon>Triticeae</taxon>
        <taxon>Triticinae</taxon>
        <taxon>Triticum</taxon>
    </lineage>
</organism>
<evidence type="ECO:0000256" key="3">
    <source>
        <dbReference type="ARBA" id="ARBA00022694"/>
    </source>
</evidence>
<dbReference type="AlphaFoldDB" id="M7Z9J6"/>
<evidence type="ECO:0000256" key="1">
    <source>
        <dbReference type="ARBA" id="ARBA00013267"/>
    </source>
</evidence>
<keyword evidence="3" id="KW-0819">tRNA processing</keyword>
<dbReference type="GO" id="GO:0032267">
    <property type="term" value="F:tRNA(Ile)-lysidine synthase activity"/>
    <property type="evidence" value="ECO:0007669"/>
    <property type="project" value="UniProtKB-EC"/>
</dbReference>